<proteinExistence type="predicted"/>
<sequence>MVTSITISHSQTERLGLQNRKYSIRLIVLLETFRKLFVKILTQRINILLTSYNLINKNNHAGLIGQSTLQPLQVIQHIIESAYKDKKQLWIGLHDLSKANRKNNVILPSGLSTDYDVLQSIDQGETSKLTTYRQW</sequence>
<organism evidence="1">
    <name type="scientific">Rhizophagus irregularis (strain DAOM 181602 / DAOM 197198 / MUCL 43194)</name>
    <name type="common">Arbuscular mycorrhizal fungus</name>
    <name type="synonym">Glomus intraradices</name>
    <dbReference type="NCBI Taxonomy" id="747089"/>
    <lineage>
        <taxon>Eukaryota</taxon>
        <taxon>Fungi</taxon>
        <taxon>Fungi incertae sedis</taxon>
        <taxon>Mucoromycota</taxon>
        <taxon>Glomeromycotina</taxon>
        <taxon>Glomeromycetes</taxon>
        <taxon>Glomerales</taxon>
        <taxon>Glomeraceae</taxon>
        <taxon>Rhizophagus</taxon>
    </lineage>
</organism>
<reference evidence="1" key="1">
    <citation type="submission" date="2013-07" db="EMBL/GenBank/DDBJ databases">
        <title>The genome of an arbuscular mycorrhizal fungus provides insights into the evolution of the oldest plant symbiosis.</title>
        <authorList>
            <consortium name="DOE Joint Genome Institute"/>
            <person name="Tisserant E."/>
            <person name="Malbreil M."/>
            <person name="Kuo A."/>
            <person name="Kohler A."/>
            <person name="Symeonidi A."/>
            <person name="Balestrini R."/>
            <person name="Charron P."/>
            <person name="Duensing N."/>
            <person name="Frei-dit-Frey N."/>
            <person name="Gianinazzi-Pearson V."/>
            <person name="Gilbert B."/>
            <person name="Handa Y."/>
            <person name="Hijri M."/>
            <person name="Kaul R."/>
            <person name="Kawaguchi M."/>
            <person name="Krajinski F."/>
            <person name="Lammers P."/>
            <person name="Lapierre D."/>
            <person name="Masclaux F.G."/>
            <person name="Murat C."/>
            <person name="Morin E."/>
            <person name="Ndikumana S."/>
            <person name="Pagni M."/>
            <person name="Petitpierre D."/>
            <person name="Requena N."/>
            <person name="Rosikiewicz P."/>
            <person name="Riley R."/>
            <person name="Saito K."/>
            <person name="San Clemente H."/>
            <person name="Shapiro H."/>
            <person name="van Tuinen D."/>
            <person name="Becard G."/>
            <person name="Bonfante P."/>
            <person name="Paszkowski U."/>
            <person name="Shachar-Hill Y."/>
            <person name="Young J.P."/>
            <person name="Sanders I.R."/>
            <person name="Henrissat B."/>
            <person name="Rensing S.A."/>
            <person name="Grigoriev I.V."/>
            <person name="Corradi N."/>
            <person name="Roux C."/>
            <person name="Martin F."/>
        </authorList>
    </citation>
    <scope>NUCLEOTIDE SEQUENCE</scope>
    <source>
        <strain evidence="1">DAOM 197198</strain>
    </source>
</reference>
<evidence type="ECO:0000313" key="1">
    <source>
        <dbReference type="EMBL" id="ESA13844.1"/>
    </source>
</evidence>
<dbReference type="STRING" id="747089.U9U094"/>
<dbReference type="EMBL" id="KI283511">
    <property type="protein sequence ID" value="ESA13844.1"/>
    <property type="molecule type" value="Genomic_DNA"/>
</dbReference>
<protein>
    <submittedName>
        <fullName evidence="1">Uncharacterized protein</fullName>
    </submittedName>
</protein>
<accession>U9U094</accession>
<gene>
    <name evidence="1" type="ORF">GLOINDRAFT_2810</name>
</gene>
<name>U9U094_RHIID</name>
<dbReference type="AlphaFoldDB" id="U9U094"/>
<dbReference type="HOGENOM" id="CLU_1886839_0_0_1"/>